<accession>A0A1H7PAT8</accession>
<name>A0A1H7PAT8_9RHOB</name>
<protein>
    <submittedName>
        <fullName evidence="2">Uncharacterized protein</fullName>
    </submittedName>
</protein>
<proteinExistence type="predicted"/>
<dbReference type="AlphaFoldDB" id="A0A1H7PAT8"/>
<keyword evidence="3" id="KW-1185">Reference proteome</keyword>
<gene>
    <name evidence="2" type="ORF">SAMN04488526_2466</name>
</gene>
<organism evidence="2 3">
    <name type="scientific">Jannaschia helgolandensis</name>
    <dbReference type="NCBI Taxonomy" id="188906"/>
    <lineage>
        <taxon>Bacteria</taxon>
        <taxon>Pseudomonadati</taxon>
        <taxon>Pseudomonadota</taxon>
        <taxon>Alphaproteobacteria</taxon>
        <taxon>Rhodobacterales</taxon>
        <taxon>Roseobacteraceae</taxon>
        <taxon>Jannaschia</taxon>
    </lineage>
</organism>
<sequence>MEAFWFWTLVILLVIATFAYPAWPYTRNRGIYRRGGGWRYAPATAAAMAALLIFFLFWIGLLAITWPWMAEPVPVN</sequence>
<evidence type="ECO:0000313" key="3">
    <source>
        <dbReference type="Proteomes" id="UP000199283"/>
    </source>
</evidence>
<dbReference type="EMBL" id="FNZQ01000004">
    <property type="protein sequence ID" value="SEL32548.1"/>
    <property type="molecule type" value="Genomic_DNA"/>
</dbReference>
<evidence type="ECO:0000256" key="1">
    <source>
        <dbReference type="SAM" id="Phobius"/>
    </source>
</evidence>
<reference evidence="2 3" key="1">
    <citation type="submission" date="2016-10" db="EMBL/GenBank/DDBJ databases">
        <authorList>
            <person name="de Groot N.N."/>
        </authorList>
    </citation>
    <scope>NUCLEOTIDE SEQUENCE [LARGE SCALE GENOMIC DNA]</scope>
    <source>
        <strain evidence="2 3">DSM 14858</strain>
    </source>
</reference>
<keyword evidence="1" id="KW-0472">Membrane</keyword>
<evidence type="ECO:0000313" key="2">
    <source>
        <dbReference type="EMBL" id="SEL32548.1"/>
    </source>
</evidence>
<feature type="transmembrane region" description="Helical" evidence="1">
    <location>
        <begin position="44"/>
        <end position="69"/>
    </location>
</feature>
<keyword evidence="1" id="KW-1133">Transmembrane helix</keyword>
<keyword evidence="1" id="KW-0812">Transmembrane</keyword>
<feature type="transmembrane region" description="Helical" evidence="1">
    <location>
        <begin position="6"/>
        <end position="23"/>
    </location>
</feature>
<dbReference type="Proteomes" id="UP000199283">
    <property type="component" value="Unassembled WGS sequence"/>
</dbReference>
<dbReference type="RefSeq" id="WP_092763137.1">
    <property type="nucleotide sequence ID" value="NZ_FNZQ01000004.1"/>
</dbReference>